<organism evidence="1 3">
    <name type="scientific">Lupinus albus</name>
    <name type="common">White lupine</name>
    <name type="synonym">Lupinus termis</name>
    <dbReference type="NCBI Taxonomy" id="3870"/>
    <lineage>
        <taxon>Eukaryota</taxon>
        <taxon>Viridiplantae</taxon>
        <taxon>Streptophyta</taxon>
        <taxon>Embryophyta</taxon>
        <taxon>Tracheophyta</taxon>
        <taxon>Spermatophyta</taxon>
        <taxon>Magnoliopsida</taxon>
        <taxon>eudicotyledons</taxon>
        <taxon>Gunneridae</taxon>
        <taxon>Pentapetalae</taxon>
        <taxon>rosids</taxon>
        <taxon>fabids</taxon>
        <taxon>Fabales</taxon>
        <taxon>Fabaceae</taxon>
        <taxon>Papilionoideae</taxon>
        <taxon>50 kb inversion clade</taxon>
        <taxon>genistoids sensu lato</taxon>
        <taxon>core genistoids</taxon>
        <taxon>Genisteae</taxon>
        <taxon>Lupinus</taxon>
    </lineage>
</organism>
<evidence type="ECO:0000313" key="2">
    <source>
        <dbReference type="EMBL" id="KAE9602282.1"/>
    </source>
</evidence>
<dbReference type="GO" id="GO:0009451">
    <property type="term" value="P:RNA modification"/>
    <property type="evidence" value="ECO:0007669"/>
    <property type="project" value="InterPro"/>
</dbReference>
<dbReference type="Proteomes" id="UP000447434">
    <property type="component" value="Chromosome 12"/>
</dbReference>
<keyword evidence="3" id="KW-1185">Reference proteome</keyword>
<dbReference type="GO" id="GO:0003723">
    <property type="term" value="F:RNA binding"/>
    <property type="evidence" value="ECO:0007669"/>
    <property type="project" value="InterPro"/>
</dbReference>
<dbReference type="OrthoDB" id="185373at2759"/>
<dbReference type="EMBL" id="WOCE01000012">
    <property type="protein sequence ID" value="KAE9602282.1"/>
    <property type="molecule type" value="Genomic_DNA"/>
</dbReference>
<evidence type="ECO:0000313" key="3">
    <source>
        <dbReference type="Proteomes" id="UP000447434"/>
    </source>
</evidence>
<dbReference type="InterPro" id="IPR046960">
    <property type="entry name" value="PPR_At4g14850-like_plant"/>
</dbReference>
<reference evidence="1" key="2">
    <citation type="journal article" date="2020" name="Nat. Commun.">
        <title>High-quality genome sequence of white lupin provides insight into soil exploration and seed quality.</title>
        <authorList>
            <person name="Hufnagel B."/>
            <person name="Marques A."/>
            <person name="Soriano A."/>
            <person name="Marques L."/>
            <person name="Divol F."/>
            <person name="Doumas P."/>
            <person name="Sallet E."/>
            <person name="Mancinotti D."/>
            <person name="Carrere S."/>
            <person name="Marande W."/>
            <person name="Arribat S."/>
            <person name="Keller J."/>
            <person name="Huneau C."/>
            <person name="Blein T."/>
            <person name="Aime D."/>
            <person name="Laguerre M."/>
            <person name="Taylor J."/>
            <person name="Schubert V."/>
            <person name="Nelson M."/>
            <person name="Geu-Flores F."/>
            <person name="Crespi M."/>
            <person name="Gallardo K."/>
            <person name="Delaux P.M."/>
            <person name="Salse J."/>
            <person name="Berges H."/>
            <person name="Guyot R."/>
            <person name="Gouzy J."/>
            <person name="Peret B."/>
        </authorList>
    </citation>
    <scope>NUCLEOTIDE SEQUENCE</scope>
    <source>
        <tissue evidence="1">Leaves</tissue>
    </source>
</reference>
<accession>A0A6A4PLE8</accession>
<gene>
    <name evidence="1" type="ORF">Lalb_Chr12g0197891</name>
    <name evidence="2" type="ORF">Lalb_Chr12g0197911</name>
</gene>
<dbReference type="InterPro" id="IPR046848">
    <property type="entry name" value="E_motif"/>
</dbReference>
<dbReference type="EMBL" id="WOCE01000012">
    <property type="protein sequence ID" value="KAE9602280.1"/>
    <property type="molecule type" value="Genomic_DNA"/>
</dbReference>
<reference evidence="3" key="1">
    <citation type="journal article" date="2020" name="Nat. Commun.">
        <title>Genome sequence of the cluster root forming white lupin.</title>
        <authorList>
            <person name="Hufnagel B."/>
            <person name="Marques A."/>
            <person name="Soriano A."/>
            <person name="Marques L."/>
            <person name="Divol F."/>
            <person name="Doumas P."/>
            <person name="Sallet E."/>
            <person name="Mancinotti D."/>
            <person name="Carrere S."/>
            <person name="Marande W."/>
            <person name="Arribat S."/>
            <person name="Keller J."/>
            <person name="Huneau C."/>
            <person name="Blein T."/>
            <person name="Aime D."/>
            <person name="Laguerre M."/>
            <person name="Taylor J."/>
            <person name="Schubert V."/>
            <person name="Nelson M."/>
            <person name="Geu-Flores F."/>
            <person name="Crespi M."/>
            <person name="Gallardo-Guerrero K."/>
            <person name="Delaux P.-M."/>
            <person name="Salse J."/>
            <person name="Berges H."/>
            <person name="Guyot R."/>
            <person name="Gouzy J."/>
            <person name="Peret B."/>
        </authorList>
    </citation>
    <scope>NUCLEOTIDE SEQUENCE [LARGE SCALE GENOMIC DNA]</scope>
    <source>
        <strain evidence="3">cv. Amiga</strain>
    </source>
</reference>
<comment type="caution">
    <text evidence="1">The sequence shown here is derived from an EMBL/GenBank/DDBJ whole genome shotgun (WGS) entry which is preliminary data.</text>
</comment>
<sequence length="98" mass="11277">MDQAAGYRVLLSNIYAFAKRWQDVITVRQKMIVMGVKKPSGHSWIQINGVVHDFMADEMTHKHSSFIYEILCEIPKQTHQEGYEPDIAGIVFFNGDTF</sequence>
<protein>
    <submittedName>
        <fullName evidence="1">Putative tetratricopeptide-like helical domain-containing protein</fullName>
    </submittedName>
</protein>
<dbReference type="AlphaFoldDB" id="A0A6A4PLE8"/>
<dbReference type="PANTHER" id="PTHR47926">
    <property type="entry name" value="PENTATRICOPEPTIDE REPEAT-CONTAINING PROTEIN"/>
    <property type="match status" value="1"/>
</dbReference>
<dbReference type="Pfam" id="PF20431">
    <property type="entry name" value="E_motif"/>
    <property type="match status" value="1"/>
</dbReference>
<proteinExistence type="predicted"/>
<name>A0A6A4PLE8_LUPAL</name>
<evidence type="ECO:0000313" key="1">
    <source>
        <dbReference type="EMBL" id="KAE9602280.1"/>
    </source>
</evidence>